<feature type="signal peptide" evidence="3">
    <location>
        <begin position="1"/>
        <end position="21"/>
    </location>
</feature>
<reference evidence="6" key="1">
    <citation type="submission" date="2016-04" db="EMBL/GenBank/DDBJ databases">
        <title>Cephalotus genome sequencing.</title>
        <authorList>
            <person name="Fukushima K."/>
            <person name="Hasebe M."/>
            <person name="Fang X."/>
        </authorList>
    </citation>
    <scope>NUCLEOTIDE SEQUENCE [LARGE SCALE GENOMIC DNA]</scope>
    <source>
        <strain evidence="6">cv. St1</strain>
    </source>
</reference>
<evidence type="ECO:0000256" key="3">
    <source>
        <dbReference type="SAM" id="SignalP"/>
    </source>
</evidence>
<dbReference type="InterPro" id="IPR035513">
    <property type="entry name" value="Invertase/methylesterase_inhib"/>
</dbReference>
<gene>
    <name evidence="5" type="ORF">CFOL_v3_08383</name>
</gene>
<dbReference type="InterPro" id="IPR051955">
    <property type="entry name" value="PME_Inhibitor"/>
</dbReference>
<dbReference type="STRING" id="3775.A0A1Q3BA62"/>
<evidence type="ECO:0000313" key="5">
    <source>
        <dbReference type="EMBL" id="GAV64868.1"/>
    </source>
</evidence>
<feature type="chain" id="PRO_5011958868" evidence="3">
    <location>
        <begin position="22"/>
        <end position="197"/>
    </location>
</feature>
<dbReference type="Proteomes" id="UP000187406">
    <property type="component" value="Unassembled WGS sequence"/>
</dbReference>
<dbReference type="FunCoup" id="A0A1Q3BA62">
    <property type="interactions" value="213"/>
</dbReference>
<dbReference type="InParanoid" id="A0A1Q3BA62"/>
<protein>
    <submittedName>
        <fullName evidence="5">PMEI domain-containing protein</fullName>
    </submittedName>
</protein>
<comment type="caution">
    <text evidence="5">The sequence shown here is derived from an EMBL/GenBank/DDBJ whole genome shotgun (WGS) entry which is preliminary data.</text>
</comment>
<dbReference type="PANTHER" id="PTHR31080:SF87">
    <property type="entry name" value="PECTINESTERASE INHIBITOR 7"/>
    <property type="match status" value="1"/>
</dbReference>
<dbReference type="OrthoDB" id="1430376at2759"/>
<sequence length="197" mass="21260">MARAATLVFLLLCILTIVGMAKTVATGQSSATNFIKSSCSATTYPALCVQSLSTYATTIRQSQHQLVQTALSVSLTSAQPTETFVSKLAKFKGLKKREYEATKDCLNQMGDCVDRLSKSIQELKHLGQAKGQDFSWRMSNAQTWVSASLTDVSTCLDGFAGEALNGKVKNSIKPRLVNVGQVISNALALINRFASKQ</sequence>
<dbReference type="Gene3D" id="1.20.140.40">
    <property type="entry name" value="Invertase/pectin methylesterase inhibitor family protein"/>
    <property type="match status" value="1"/>
</dbReference>
<comment type="similarity">
    <text evidence="2">Belongs to the PMEI family.</text>
</comment>
<dbReference type="InterPro" id="IPR006501">
    <property type="entry name" value="Pectinesterase_inhib_dom"/>
</dbReference>
<organism evidence="5 6">
    <name type="scientific">Cephalotus follicularis</name>
    <name type="common">Albany pitcher plant</name>
    <dbReference type="NCBI Taxonomy" id="3775"/>
    <lineage>
        <taxon>Eukaryota</taxon>
        <taxon>Viridiplantae</taxon>
        <taxon>Streptophyta</taxon>
        <taxon>Embryophyta</taxon>
        <taxon>Tracheophyta</taxon>
        <taxon>Spermatophyta</taxon>
        <taxon>Magnoliopsida</taxon>
        <taxon>eudicotyledons</taxon>
        <taxon>Gunneridae</taxon>
        <taxon>Pentapetalae</taxon>
        <taxon>rosids</taxon>
        <taxon>fabids</taxon>
        <taxon>Oxalidales</taxon>
        <taxon>Cephalotaceae</taxon>
        <taxon>Cephalotus</taxon>
    </lineage>
</organism>
<dbReference type="SUPFAM" id="SSF101148">
    <property type="entry name" value="Plant invertase/pectin methylesterase inhibitor"/>
    <property type="match status" value="1"/>
</dbReference>
<dbReference type="PANTHER" id="PTHR31080">
    <property type="entry name" value="PECTINESTERASE INHIBITOR-LIKE"/>
    <property type="match status" value="1"/>
</dbReference>
<dbReference type="AlphaFoldDB" id="A0A1Q3BA62"/>
<dbReference type="NCBIfam" id="TIGR01614">
    <property type="entry name" value="PME_inhib"/>
    <property type="match status" value="1"/>
</dbReference>
<dbReference type="EMBL" id="BDDD01000372">
    <property type="protein sequence ID" value="GAV64868.1"/>
    <property type="molecule type" value="Genomic_DNA"/>
</dbReference>
<evidence type="ECO:0000313" key="6">
    <source>
        <dbReference type="Proteomes" id="UP000187406"/>
    </source>
</evidence>
<feature type="domain" description="Pectinesterase inhibitor" evidence="4">
    <location>
        <begin position="30"/>
        <end position="189"/>
    </location>
</feature>
<proteinExistence type="inferred from homology"/>
<accession>A0A1Q3BA62</accession>
<keyword evidence="1 3" id="KW-0732">Signal</keyword>
<evidence type="ECO:0000259" key="4">
    <source>
        <dbReference type="SMART" id="SM00856"/>
    </source>
</evidence>
<dbReference type="CDD" id="cd15798">
    <property type="entry name" value="PMEI-like_3"/>
    <property type="match status" value="1"/>
</dbReference>
<evidence type="ECO:0000256" key="2">
    <source>
        <dbReference type="ARBA" id="ARBA00038471"/>
    </source>
</evidence>
<keyword evidence="6" id="KW-1185">Reference proteome</keyword>
<name>A0A1Q3BA62_CEPFO</name>
<evidence type="ECO:0000256" key="1">
    <source>
        <dbReference type="ARBA" id="ARBA00022729"/>
    </source>
</evidence>
<dbReference type="GO" id="GO:0046910">
    <property type="term" value="F:pectinesterase inhibitor activity"/>
    <property type="evidence" value="ECO:0007669"/>
    <property type="project" value="UniProtKB-ARBA"/>
</dbReference>
<dbReference type="FunFam" id="1.20.140.40:FF:000005">
    <property type="entry name" value="Pectin methylesterase inhibitor 1"/>
    <property type="match status" value="1"/>
</dbReference>
<dbReference type="SMART" id="SM00856">
    <property type="entry name" value="PMEI"/>
    <property type="match status" value="1"/>
</dbReference>
<dbReference type="Pfam" id="PF04043">
    <property type="entry name" value="PMEI"/>
    <property type="match status" value="1"/>
</dbReference>